<protein>
    <submittedName>
        <fullName evidence="2">ClpA/ClpB-like protein</fullName>
    </submittedName>
</protein>
<comment type="caution">
    <text evidence="2">The sequence shown here is derived from an EMBL/GenBank/DDBJ whole genome shotgun (WGS) entry which is preliminary data.</text>
</comment>
<feature type="region of interest" description="Disordered" evidence="1">
    <location>
        <begin position="354"/>
        <end position="390"/>
    </location>
</feature>
<dbReference type="Proteomes" id="UP000249341">
    <property type="component" value="Unassembled WGS sequence"/>
</dbReference>
<feature type="compositionally biased region" description="Basic and acidic residues" evidence="1">
    <location>
        <begin position="355"/>
        <end position="377"/>
    </location>
</feature>
<accession>A0A327YX34</accession>
<dbReference type="SUPFAM" id="SSF81923">
    <property type="entry name" value="Double Clp-N motif"/>
    <property type="match status" value="1"/>
</dbReference>
<dbReference type="InterPro" id="IPR036628">
    <property type="entry name" value="Clp_N_dom_sf"/>
</dbReference>
<dbReference type="EMBL" id="QLMJ01000031">
    <property type="protein sequence ID" value="RAK25694.1"/>
    <property type="molecule type" value="Genomic_DNA"/>
</dbReference>
<dbReference type="Gene3D" id="1.10.1780.10">
    <property type="entry name" value="Clp, N-terminal domain"/>
    <property type="match status" value="2"/>
</dbReference>
<name>A0A327YX34_9ACTN</name>
<organism evidence="2 3">
    <name type="scientific">Actinoplanes lutulentus</name>
    <dbReference type="NCBI Taxonomy" id="1287878"/>
    <lineage>
        <taxon>Bacteria</taxon>
        <taxon>Bacillati</taxon>
        <taxon>Actinomycetota</taxon>
        <taxon>Actinomycetes</taxon>
        <taxon>Micromonosporales</taxon>
        <taxon>Micromonosporaceae</taxon>
        <taxon>Actinoplanes</taxon>
    </lineage>
</organism>
<reference evidence="2 3" key="1">
    <citation type="submission" date="2018-06" db="EMBL/GenBank/DDBJ databases">
        <title>Genomic Encyclopedia of Type Strains, Phase III (KMG-III): the genomes of soil and plant-associated and newly described type strains.</title>
        <authorList>
            <person name="Whitman W."/>
        </authorList>
    </citation>
    <scope>NUCLEOTIDE SEQUENCE [LARGE SCALE GENOMIC DNA]</scope>
    <source>
        <strain evidence="2 3">CGMCC 4.7090</strain>
    </source>
</reference>
<evidence type="ECO:0000313" key="3">
    <source>
        <dbReference type="Proteomes" id="UP000249341"/>
    </source>
</evidence>
<keyword evidence="3" id="KW-1185">Reference proteome</keyword>
<dbReference type="AlphaFoldDB" id="A0A327YX34"/>
<evidence type="ECO:0000313" key="2">
    <source>
        <dbReference type="EMBL" id="RAK25694.1"/>
    </source>
</evidence>
<gene>
    <name evidence="2" type="ORF">B0I29_13145</name>
</gene>
<proteinExistence type="predicted"/>
<dbReference type="OrthoDB" id="3294677at2"/>
<sequence>MGVRGGRWWLILIEVGGGPYRVLRRACRVAAELRLPEIGTDALLIGLVEGYAPLRQVPGLARMRPVDPEGGPGRVGGTFSIPVQAELEVERTLREVHWAEFGFGRTEAPRWTGQVRDALRFAVAIALAREAPWLGSDHLLEAIFEDAGSAARRLARWQRVDLERMTAVAGQLWPSFDGEPPRRLLAVMMRDLGVLADPGERGAGEAASSPGMRIRLLGAVLRLAAQASPALFLLEGEAVAETVRLGHDRTTLVHLVLAVLSLEEQMAATGLRAAGDHGGFLLRPFVLDRELVAVTVAAMSQEGELVTRRRGRRWRTNPRNPPWTVAAARAADAARGARDAGGAELLHAVLTDPDDTGRRLLREHGADPAEVEDVLRERVRRPPSPGSRLK</sequence>
<evidence type="ECO:0000256" key="1">
    <source>
        <dbReference type="SAM" id="MobiDB-lite"/>
    </source>
</evidence>